<dbReference type="Gene3D" id="3.30.160.60">
    <property type="entry name" value="Classic Zinc Finger"/>
    <property type="match status" value="6"/>
</dbReference>
<evidence type="ECO:0000256" key="2">
    <source>
        <dbReference type="ARBA" id="ARBA00006991"/>
    </source>
</evidence>
<sequence>MGNKPDSEIEDHIRSSEMYHQLSKYGKSIQRILIRGDIERMTNNFGVTEAEPNRHEVLSNIPTHGSPVHTGSINDHIGLNRTNTVMMRHKCTNASTEGKIGLNDIDVIKGTKESASTGISCTEKSDSIENCPVDAAQAKASPSFSHFNESYTSVCLKEFQSNANVKFHSVQRNSHLKMALIIHKGMKQYKCDVCKKTFRRSEHLQRHVLTHIADKPHECKLCGKKFSYKSFLIRYTETHEVIKQYKCDVCSKTFRRNEYLKKHVLTHTGEKRFQCEVCGKSFRQKGHLQRHVRTHTDDKPFECKVCGKSFRQNEHLQKHVRTHTVNKLHECKICGKKFSDKSNLHSHSKTHKPN</sequence>
<dbReference type="PROSITE" id="PS50157">
    <property type="entry name" value="ZINC_FINGER_C2H2_2"/>
    <property type="match status" value="6"/>
</dbReference>
<dbReference type="Pfam" id="PF00096">
    <property type="entry name" value="zf-C2H2"/>
    <property type="match status" value="5"/>
</dbReference>
<keyword evidence="4" id="KW-0677">Repeat</keyword>
<evidence type="ECO:0000256" key="5">
    <source>
        <dbReference type="ARBA" id="ARBA00022771"/>
    </source>
</evidence>
<dbReference type="FunFam" id="3.30.160.60:FF:001506">
    <property type="entry name" value="Zinc finger protein"/>
    <property type="match status" value="1"/>
</dbReference>
<dbReference type="PROSITE" id="PS00028">
    <property type="entry name" value="ZINC_FINGER_C2H2_1"/>
    <property type="match status" value="5"/>
</dbReference>
<evidence type="ECO:0000256" key="7">
    <source>
        <dbReference type="ARBA" id="ARBA00023015"/>
    </source>
</evidence>
<dbReference type="GO" id="GO:0005634">
    <property type="term" value="C:nucleus"/>
    <property type="evidence" value="ECO:0007669"/>
    <property type="project" value="UniProtKB-SubCell"/>
</dbReference>
<dbReference type="FunFam" id="3.30.160.60:FF:000744">
    <property type="entry name" value="zinc finger E-box-binding homeobox 1"/>
    <property type="match status" value="1"/>
</dbReference>
<feature type="domain" description="C2H2-type" evidence="12">
    <location>
        <begin position="217"/>
        <end position="244"/>
    </location>
</feature>
<comment type="similarity">
    <text evidence="2">Belongs to the krueppel C2H2-type zinc-finger protein family.</text>
</comment>
<dbReference type="FunFam" id="3.30.160.60:FF:000187">
    <property type="entry name" value="zinc finger protein 37 homolog"/>
    <property type="match status" value="1"/>
</dbReference>
<evidence type="ECO:0000313" key="14">
    <source>
        <dbReference type="Proteomes" id="UP000499080"/>
    </source>
</evidence>
<dbReference type="OrthoDB" id="6429687at2759"/>
<evidence type="ECO:0000259" key="12">
    <source>
        <dbReference type="PROSITE" id="PS50157"/>
    </source>
</evidence>
<dbReference type="InterPro" id="IPR013087">
    <property type="entry name" value="Znf_C2H2_type"/>
</dbReference>
<protein>
    <submittedName>
        <fullName evidence="13">Zinc finger protein 10</fullName>
    </submittedName>
</protein>
<evidence type="ECO:0000256" key="3">
    <source>
        <dbReference type="ARBA" id="ARBA00022723"/>
    </source>
</evidence>
<evidence type="ECO:0000256" key="1">
    <source>
        <dbReference type="ARBA" id="ARBA00004123"/>
    </source>
</evidence>
<comment type="subcellular location">
    <subcellularLocation>
        <location evidence="1">Nucleus</location>
    </subcellularLocation>
</comment>
<gene>
    <name evidence="13" type="primary">ZNF10</name>
    <name evidence="13" type="ORF">AVEN_176966_1</name>
</gene>
<keyword evidence="3" id="KW-0479">Metal-binding</keyword>
<dbReference type="AlphaFoldDB" id="A0A4Y2T436"/>
<evidence type="ECO:0000256" key="8">
    <source>
        <dbReference type="ARBA" id="ARBA00023125"/>
    </source>
</evidence>
<name>A0A4Y2T436_ARAVE</name>
<dbReference type="Proteomes" id="UP000499080">
    <property type="component" value="Unassembled WGS sequence"/>
</dbReference>
<evidence type="ECO:0000256" key="10">
    <source>
        <dbReference type="ARBA" id="ARBA00023242"/>
    </source>
</evidence>
<keyword evidence="8" id="KW-0238">DNA-binding</keyword>
<keyword evidence="7" id="KW-0805">Transcription regulation</keyword>
<proteinExistence type="inferred from homology"/>
<dbReference type="PANTHER" id="PTHR23226">
    <property type="entry name" value="ZINC FINGER AND SCAN DOMAIN-CONTAINING"/>
    <property type="match status" value="1"/>
</dbReference>
<accession>A0A4Y2T436</accession>
<evidence type="ECO:0000256" key="11">
    <source>
        <dbReference type="PROSITE-ProRule" id="PRU00042"/>
    </source>
</evidence>
<dbReference type="PANTHER" id="PTHR23226:SF416">
    <property type="entry name" value="FI01424P"/>
    <property type="match status" value="1"/>
</dbReference>
<keyword evidence="9" id="KW-0804">Transcription</keyword>
<feature type="domain" description="C2H2-type" evidence="12">
    <location>
        <begin position="273"/>
        <end position="300"/>
    </location>
</feature>
<dbReference type="InterPro" id="IPR036236">
    <property type="entry name" value="Znf_C2H2_sf"/>
</dbReference>
<organism evidence="13 14">
    <name type="scientific">Araneus ventricosus</name>
    <name type="common">Orbweaver spider</name>
    <name type="synonym">Epeira ventricosa</name>
    <dbReference type="NCBI Taxonomy" id="182803"/>
    <lineage>
        <taxon>Eukaryota</taxon>
        <taxon>Metazoa</taxon>
        <taxon>Ecdysozoa</taxon>
        <taxon>Arthropoda</taxon>
        <taxon>Chelicerata</taxon>
        <taxon>Arachnida</taxon>
        <taxon>Araneae</taxon>
        <taxon>Araneomorphae</taxon>
        <taxon>Entelegynae</taxon>
        <taxon>Araneoidea</taxon>
        <taxon>Araneidae</taxon>
        <taxon>Araneus</taxon>
    </lineage>
</organism>
<feature type="domain" description="C2H2-type" evidence="12">
    <location>
        <begin position="329"/>
        <end position="354"/>
    </location>
</feature>
<feature type="domain" description="C2H2-type" evidence="12">
    <location>
        <begin position="245"/>
        <end position="272"/>
    </location>
</feature>
<evidence type="ECO:0000256" key="6">
    <source>
        <dbReference type="ARBA" id="ARBA00022833"/>
    </source>
</evidence>
<dbReference type="FunFam" id="3.30.160.60:FF:000624">
    <property type="entry name" value="zinc finger protein 697"/>
    <property type="match status" value="1"/>
</dbReference>
<dbReference type="EMBL" id="BGPR01026003">
    <property type="protein sequence ID" value="GBN95384.1"/>
    <property type="molecule type" value="Genomic_DNA"/>
</dbReference>
<dbReference type="FunFam" id="3.30.160.60:FF:000446">
    <property type="entry name" value="Zinc finger protein"/>
    <property type="match status" value="1"/>
</dbReference>
<dbReference type="GO" id="GO:0000978">
    <property type="term" value="F:RNA polymerase II cis-regulatory region sequence-specific DNA binding"/>
    <property type="evidence" value="ECO:0007669"/>
    <property type="project" value="TreeGrafter"/>
</dbReference>
<feature type="domain" description="C2H2-type" evidence="12">
    <location>
        <begin position="301"/>
        <end position="328"/>
    </location>
</feature>
<keyword evidence="6" id="KW-0862">Zinc</keyword>
<evidence type="ECO:0000313" key="13">
    <source>
        <dbReference type="EMBL" id="GBN95384.1"/>
    </source>
</evidence>
<dbReference type="SMART" id="SM00355">
    <property type="entry name" value="ZnF_C2H2"/>
    <property type="match status" value="6"/>
</dbReference>
<comment type="caution">
    <text evidence="13">The sequence shown here is derived from an EMBL/GenBank/DDBJ whole genome shotgun (WGS) entry which is preliminary data.</text>
</comment>
<keyword evidence="14" id="KW-1185">Reference proteome</keyword>
<evidence type="ECO:0000256" key="4">
    <source>
        <dbReference type="ARBA" id="ARBA00022737"/>
    </source>
</evidence>
<dbReference type="GO" id="GO:0008270">
    <property type="term" value="F:zinc ion binding"/>
    <property type="evidence" value="ECO:0007669"/>
    <property type="project" value="UniProtKB-KW"/>
</dbReference>
<keyword evidence="10" id="KW-0539">Nucleus</keyword>
<dbReference type="SUPFAM" id="SSF57667">
    <property type="entry name" value="beta-beta-alpha zinc fingers"/>
    <property type="match status" value="4"/>
</dbReference>
<reference evidence="13 14" key="1">
    <citation type="journal article" date="2019" name="Sci. Rep.">
        <title>Orb-weaving spider Araneus ventricosus genome elucidates the spidroin gene catalogue.</title>
        <authorList>
            <person name="Kono N."/>
            <person name="Nakamura H."/>
            <person name="Ohtoshi R."/>
            <person name="Moran D.A.P."/>
            <person name="Shinohara A."/>
            <person name="Yoshida Y."/>
            <person name="Fujiwara M."/>
            <person name="Mori M."/>
            <person name="Tomita M."/>
            <person name="Arakawa K."/>
        </authorList>
    </citation>
    <scope>NUCLEOTIDE SEQUENCE [LARGE SCALE GENOMIC DNA]</scope>
</reference>
<feature type="domain" description="C2H2-type" evidence="12">
    <location>
        <begin position="189"/>
        <end position="216"/>
    </location>
</feature>
<dbReference type="GO" id="GO:0000981">
    <property type="term" value="F:DNA-binding transcription factor activity, RNA polymerase II-specific"/>
    <property type="evidence" value="ECO:0007669"/>
    <property type="project" value="TreeGrafter"/>
</dbReference>
<evidence type="ECO:0000256" key="9">
    <source>
        <dbReference type="ARBA" id="ARBA00023163"/>
    </source>
</evidence>
<keyword evidence="5 11" id="KW-0863">Zinc-finger</keyword>